<dbReference type="Pfam" id="PF14371">
    <property type="entry name" value="DUF4412"/>
    <property type="match status" value="1"/>
</dbReference>
<dbReference type="SUPFAM" id="SSF89392">
    <property type="entry name" value="Prokaryotic lipoproteins and lipoprotein localization factors"/>
    <property type="match status" value="1"/>
</dbReference>
<dbReference type="AlphaFoldDB" id="A0A098ECI2"/>
<protein>
    <recommendedName>
        <fullName evidence="1">DUF4412 domain-containing protein</fullName>
    </recommendedName>
</protein>
<dbReference type="Gene3D" id="2.50.20.10">
    <property type="entry name" value="Lipoprotein localisation LolA/LolB/LppX"/>
    <property type="match status" value="1"/>
</dbReference>
<evidence type="ECO:0000313" key="2">
    <source>
        <dbReference type="EMBL" id="CEG12725.1"/>
    </source>
</evidence>
<name>A0A098ECI2_9ZZZZ</name>
<dbReference type="InterPro" id="IPR029046">
    <property type="entry name" value="LolA/LolB/LppX"/>
</dbReference>
<dbReference type="EMBL" id="CCXY01000187">
    <property type="protein sequence ID" value="CEG12725.1"/>
    <property type="molecule type" value="Genomic_DNA"/>
</dbReference>
<dbReference type="InterPro" id="IPR025524">
    <property type="entry name" value="DUF4412"/>
</dbReference>
<reference evidence="2" key="1">
    <citation type="submission" date="2014-09" db="EMBL/GenBank/DDBJ databases">
        <authorList>
            <person name="Probst J Alexander"/>
        </authorList>
    </citation>
    <scope>NUCLEOTIDE SEQUENCE</scope>
</reference>
<gene>
    <name evidence="2" type="ORF">MSIBF_A2670001</name>
</gene>
<evidence type="ECO:0000259" key="1">
    <source>
        <dbReference type="Pfam" id="PF14371"/>
    </source>
</evidence>
<sequence>MSEILGRGIGISSVKYDVIMTSQGMPSMTQKIWLNKKKMRTEAIMEGQTTKLIYLTDMDAKTMYMYMPAENMAMKMDFSNAPKPATESTEGVDKYKPVVVGTETIDRKVCIVYEYTAEEEKIKSWVWKDKGFPIRTEMTTAQGKIITEYKNIEFANIPDSMFELPAGVKITEMPTGVH</sequence>
<feature type="domain" description="DUF4412" evidence="1">
    <location>
        <begin position="23"/>
        <end position="129"/>
    </location>
</feature>
<organism evidence="2">
    <name type="scientific">groundwater metagenome</name>
    <dbReference type="NCBI Taxonomy" id="717931"/>
    <lineage>
        <taxon>unclassified sequences</taxon>
        <taxon>metagenomes</taxon>
        <taxon>ecological metagenomes</taxon>
    </lineage>
</organism>
<proteinExistence type="predicted"/>
<accession>A0A098ECI2</accession>